<evidence type="ECO:0000256" key="2">
    <source>
        <dbReference type="ARBA" id="ARBA00005594"/>
    </source>
</evidence>
<dbReference type="GO" id="GO:0004822">
    <property type="term" value="F:isoleucine-tRNA ligase activity"/>
    <property type="evidence" value="ECO:0007669"/>
    <property type="project" value="UniProtKB-EC"/>
</dbReference>
<evidence type="ECO:0000256" key="12">
    <source>
        <dbReference type="RuleBase" id="RU363035"/>
    </source>
</evidence>
<evidence type="ECO:0000313" key="15">
    <source>
        <dbReference type="EMBL" id="SUZ07876.1"/>
    </source>
</evidence>
<keyword evidence="7 12" id="KW-0648">Protein biosynthesis</keyword>
<dbReference type="InterPro" id="IPR002301">
    <property type="entry name" value="Ile-tRNA-ligase"/>
</dbReference>
<evidence type="ECO:0000256" key="11">
    <source>
        <dbReference type="ARBA" id="ARBA00068280"/>
    </source>
</evidence>
<dbReference type="InterPro" id="IPR033708">
    <property type="entry name" value="Anticodon_Ile_BEm"/>
</dbReference>
<comment type="subcellular location">
    <subcellularLocation>
        <location evidence="1">Mitochondrion</location>
    </subcellularLocation>
</comment>
<evidence type="ECO:0000259" key="13">
    <source>
        <dbReference type="Pfam" id="PF00133"/>
    </source>
</evidence>
<dbReference type="GO" id="GO:0002161">
    <property type="term" value="F:aminoacyl-tRNA deacylase activity"/>
    <property type="evidence" value="ECO:0007669"/>
    <property type="project" value="InterPro"/>
</dbReference>
<evidence type="ECO:0000256" key="4">
    <source>
        <dbReference type="ARBA" id="ARBA00022598"/>
    </source>
</evidence>
<reference evidence="15" key="1">
    <citation type="submission" date="2018-07" db="EMBL/GenBank/DDBJ databases">
        <authorList>
            <person name="Quirk P.G."/>
            <person name="Krulwich T.A."/>
        </authorList>
    </citation>
    <scope>NUCLEOTIDE SEQUENCE</scope>
    <source>
        <strain evidence="15">96224</strain>
    </source>
</reference>
<evidence type="ECO:0000256" key="10">
    <source>
        <dbReference type="ARBA" id="ARBA00048359"/>
    </source>
</evidence>
<dbReference type="AlphaFoldDB" id="A0A381L3Q5"/>
<evidence type="ECO:0000256" key="6">
    <source>
        <dbReference type="ARBA" id="ARBA00022840"/>
    </source>
</evidence>
<dbReference type="InterPro" id="IPR002300">
    <property type="entry name" value="aa-tRNA-synth_Ia"/>
</dbReference>
<dbReference type="InterPro" id="IPR050081">
    <property type="entry name" value="Ile-tRNA_ligase"/>
</dbReference>
<dbReference type="SUPFAM" id="SSF50677">
    <property type="entry name" value="ValRS/IleRS/LeuRS editing domain"/>
    <property type="match status" value="1"/>
</dbReference>
<dbReference type="GO" id="GO:0000049">
    <property type="term" value="F:tRNA binding"/>
    <property type="evidence" value="ECO:0007669"/>
    <property type="project" value="InterPro"/>
</dbReference>
<protein>
    <recommendedName>
        <fullName evidence="11">Isoleucine--tRNA ligase, mitochondrial</fullName>
        <ecNumber evidence="3">6.1.1.5</ecNumber>
    </recommendedName>
    <alternativeName>
        <fullName evidence="9">Isoleucyl-tRNA synthetase</fullName>
    </alternativeName>
</protein>
<gene>
    <name evidence="15" type="ORF">BGT96224V2_LOCUS1006</name>
</gene>
<evidence type="ECO:0000256" key="3">
    <source>
        <dbReference type="ARBA" id="ARBA00013165"/>
    </source>
</evidence>
<dbReference type="PRINTS" id="PR00984">
    <property type="entry name" value="TRNASYNTHILE"/>
</dbReference>
<comment type="catalytic activity">
    <reaction evidence="10">
        <text>tRNA(Ile) + L-isoleucine + ATP = L-isoleucyl-tRNA(Ile) + AMP + diphosphate</text>
        <dbReference type="Rhea" id="RHEA:11060"/>
        <dbReference type="Rhea" id="RHEA-COMP:9666"/>
        <dbReference type="Rhea" id="RHEA-COMP:9695"/>
        <dbReference type="ChEBI" id="CHEBI:30616"/>
        <dbReference type="ChEBI" id="CHEBI:33019"/>
        <dbReference type="ChEBI" id="CHEBI:58045"/>
        <dbReference type="ChEBI" id="CHEBI:78442"/>
        <dbReference type="ChEBI" id="CHEBI:78528"/>
        <dbReference type="ChEBI" id="CHEBI:456215"/>
        <dbReference type="EC" id="6.1.1.5"/>
    </reaction>
</comment>
<name>A0A381L3Q5_BLUGR</name>
<dbReference type="InterPro" id="IPR014729">
    <property type="entry name" value="Rossmann-like_a/b/a_fold"/>
</dbReference>
<evidence type="ECO:0000259" key="14">
    <source>
        <dbReference type="Pfam" id="PF08264"/>
    </source>
</evidence>
<dbReference type="FunFam" id="3.40.50.620:FF:000111">
    <property type="entry name" value="Mitochondrial isoleucyl-tRNA synthetase"/>
    <property type="match status" value="1"/>
</dbReference>
<dbReference type="SUPFAM" id="SSF47323">
    <property type="entry name" value="Anticodon-binding domain of a subclass of class I aminoacyl-tRNA synthetases"/>
    <property type="match status" value="1"/>
</dbReference>
<accession>A0A381L3Q5</accession>
<dbReference type="EC" id="6.1.1.5" evidence="3"/>
<dbReference type="SUPFAM" id="SSF52374">
    <property type="entry name" value="Nucleotidylyl transferase"/>
    <property type="match status" value="1"/>
</dbReference>
<dbReference type="Pfam" id="PF08264">
    <property type="entry name" value="Anticodon_1"/>
    <property type="match status" value="1"/>
</dbReference>
<proteinExistence type="inferred from homology"/>
<dbReference type="GO" id="GO:0032543">
    <property type="term" value="P:mitochondrial translation"/>
    <property type="evidence" value="ECO:0007669"/>
    <property type="project" value="TreeGrafter"/>
</dbReference>
<keyword evidence="4 12" id="KW-0436">Ligase</keyword>
<keyword evidence="6 12" id="KW-0067">ATP-binding</keyword>
<dbReference type="Pfam" id="PF00133">
    <property type="entry name" value="tRNA-synt_1"/>
    <property type="match status" value="1"/>
</dbReference>
<dbReference type="Gene3D" id="3.90.740.10">
    <property type="entry name" value="Valyl/Leucyl/Isoleucyl-tRNA synthetase, editing domain"/>
    <property type="match status" value="1"/>
</dbReference>
<dbReference type="EMBL" id="UIGY01000002">
    <property type="protein sequence ID" value="SUZ07876.1"/>
    <property type="molecule type" value="Genomic_DNA"/>
</dbReference>
<evidence type="ECO:0000256" key="9">
    <source>
        <dbReference type="ARBA" id="ARBA00032665"/>
    </source>
</evidence>
<feature type="domain" description="Methionyl/Valyl/Leucyl/Isoleucyl-tRNA synthetase anticodon-binding" evidence="14">
    <location>
        <begin position="703"/>
        <end position="855"/>
    </location>
</feature>
<dbReference type="GO" id="GO:0006428">
    <property type="term" value="P:isoleucyl-tRNA aminoacylation"/>
    <property type="evidence" value="ECO:0007669"/>
    <property type="project" value="InterPro"/>
</dbReference>
<comment type="similarity">
    <text evidence="2 12">Belongs to the class-I aminoacyl-tRNA synthetase family.</text>
</comment>
<dbReference type="NCBIfam" id="TIGR00392">
    <property type="entry name" value="ileS"/>
    <property type="match status" value="1"/>
</dbReference>
<evidence type="ECO:0000256" key="8">
    <source>
        <dbReference type="ARBA" id="ARBA00023146"/>
    </source>
</evidence>
<dbReference type="PANTHER" id="PTHR42765">
    <property type="entry name" value="SOLEUCYL-TRNA SYNTHETASE"/>
    <property type="match status" value="1"/>
</dbReference>
<organism evidence="15">
    <name type="scientific">Blumeria graminis f. sp. tritici 96224</name>
    <dbReference type="NCBI Taxonomy" id="1268274"/>
    <lineage>
        <taxon>Eukaryota</taxon>
        <taxon>Fungi</taxon>
        <taxon>Dikarya</taxon>
        <taxon>Ascomycota</taxon>
        <taxon>Pezizomycotina</taxon>
        <taxon>Leotiomycetes</taxon>
        <taxon>Erysiphales</taxon>
        <taxon>Erysiphaceae</taxon>
        <taxon>Blumeria</taxon>
    </lineage>
</organism>
<dbReference type="PROSITE" id="PS00178">
    <property type="entry name" value="AA_TRNA_LIGASE_I"/>
    <property type="match status" value="1"/>
</dbReference>
<dbReference type="CDD" id="cd07960">
    <property type="entry name" value="Anticodon_Ia_Ile_BEm"/>
    <property type="match status" value="1"/>
</dbReference>
<feature type="domain" description="Aminoacyl-tRNA synthetase class Ia" evidence="13">
    <location>
        <begin position="39"/>
        <end position="662"/>
    </location>
</feature>
<dbReference type="Gene3D" id="1.10.730.20">
    <property type="match status" value="1"/>
</dbReference>
<dbReference type="Gene3D" id="3.40.50.620">
    <property type="entry name" value="HUPs"/>
    <property type="match status" value="2"/>
</dbReference>
<evidence type="ECO:0000256" key="7">
    <source>
        <dbReference type="ARBA" id="ARBA00022917"/>
    </source>
</evidence>
<dbReference type="InterPro" id="IPR013155">
    <property type="entry name" value="M/V/L/I-tRNA-synth_anticd-bd"/>
</dbReference>
<dbReference type="OrthoDB" id="10264412at2759"/>
<evidence type="ECO:0000256" key="1">
    <source>
        <dbReference type="ARBA" id="ARBA00004173"/>
    </source>
</evidence>
<dbReference type="GO" id="GO:0005739">
    <property type="term" value="C:mitochondrion"/>
    <property type="evidence" value="ECO:0007669"/>
    <property type="project" value="UniProtKB-SubCell"/>
</dbReference>
<evidence type="ECO:0000256" key="5">
    <source>
        <dbReference type="ARBA" id="ARBA00022741"/>
    </source>
</evidence>
<dbReference type="InterPro" id="IPR009080">
    <property type="entry name" value="tRNAsynth_Ia_anticodon-bd"/>
</dbReference>
<dbReference type="GO" id="GO:0005524">
    <property type="term" value="F:ATP binding"/>
    <property type="evidence" value="ECO:0007669"/>
    <property type="project" value="UniProtKB-KW"/>
</dbReference>
<dbReference type="Gene3D" id="1.10.10.830">
    <property type="entry name" value="Ile-tRNA synthetase CP2 domain-like"/>
    <property type="match status" value="1"/>
</dbReference>
<dbReference type="PANTHER" id="PTHR42765:SF1">
    <property type="entry name" value="ISOLEUCINE--TRNA LIGASE, MITOCHONDRIAL"/>
    <property type="match status" value="1"/>
</dbReference>
<dbReference type="InterPro" id="IPR009008">
    <property type="entry name" value="Val/Leu/Ile-tRNA-synth_edit"/>
</dbReference>
<keyword evidence="5 12" id="KW-0547">Nucleotide-binding</keyword>
<dbReference type="InterPro" id="IPR001412">
    <property type="entry name" value="aa-tRNA-synth_I_CS"/>
</dbReference>
<sequence>MLPRLPLKSWASTLRLPKSTFPARPSAVDQIQYLKRCSDDLYQWQKRERSEKELFVLHDGPPYANGELHIGHALNKILKDIICRVKIQQGKRVIYVPGWDCHGLPIELKAIERQNKLRQGDNEELNSDKIRQAARNLASETIKQQKKGFREWGVIADWDNAWNTMDLSYTLDQLRVFQTMVRDGLIFRRNKPVYWSPSTQTALAEAELEYENNHRSTAAYVKFQLTTVPQILHGKIGPNDTISILIWTTTPWTLPANRAIAVNCRIEYSLIKHNSNLLLIAQSRVEHVRKVLFGEENGEVIVNSVIGSDLKDAKYTNCLRGPEIQPIIHADFVSADSGTGFVHLAPGHGQDDYEVCQKHGIKAVAPVDDSGRFTADAYPGDPSALEGKLVMNEGSKEVLKLLKDNVLAVEKHRHKYPYDWRTKRPVIMRATEQWFADVEKIKSKALDYLKDVQFVPSTSRVRLESFVRARNEWCISRQRSWGVPIPALYTKDGTAVLNDRSVEHIISVIKKRGINAWWTDPIDDPAWILPELKGLVTRGKDTMDVWFDSGTSWTQTSAQADIYLEGSDQHRGWFQSSLLTYTGSSIQNRAPFKTLITHGFTLDQAGKKMSKSIGNVIAPSQIMDGSLLPPTKSKKGQFPPNQELGADALRLWVASCDYTGDVVVGQDVLKSNHAALLKFRMILKMLLGSMHPTNNKLPITLLDQIALTQLRTVLSEVSRLYSNYEFHKVVVAINRWINTDLSAFYLEAIKDRLYCGDGGSVLYEVFHTFLKMLAPITPLLVEEAWSHRPQWMKNQTETHPFYRENYQPILASNSREDAIIASELPWLMKANAAIKSSQERARSQKLIGASLESSVYLDLPPPAVLVFQRYKKELDSIFVVSSVEFGAGPDAEWKFDTKFDAPGGTATAWVLPPKNNKCLRCWRYLAPTPDKLCSRCEQLVTDDL</sequence>
<keyword evidence="8 12" id="KW-0030">Aminoacyl-tRNA synthetase</keyword>